<dbReference type="Proteomes" id="UP000216001">
    <property type="component" value="Unassembled WGS sequence"/>
</dbReference>
<evidence type="ECO:0000313" key="3">
    <source>
        <dbReference type="EMBL" id="OZS76369.1"/>
    </source>
</evidence>
<evidence type="ECO:0000313" key="1">
    <source>
        <dbReference type="EMBL" id="CAB5676779.1"/>
    </source>
</evidence>
<sequence length="243" mass="27372">MAPNFTSSYSKDLNRKPECEREDEIESFHYLTVEGDLLKITEYALTGSEFHYYSKIVALGCTTEGFYADHAEFLRSHRFSDEHIIGELLELGMHAEEDDTLIGRVAYNDFTFFDGSAIKTGKQIRGVAILDDYQAGGVARNVYKCLLLKHEYIVCDNLQTIGGGSLWVSGMTSIGEVRIYDTIQKKFIDVLSKAGCGYNGIIPWSAEGLSQADIAKWEPRKLSMDSCHHIVNIISKDRIYNID</sequence>
<comment type="caution">
    <text evidence="3">The sequence shown here is derived from an EMBL/GenBank/DDBJ whole genome shotgun (WGS) entry which is preliminary data.</text>
</comment>
<dbReference type="RefSeq" id="WP_094960453.1">
    <property type="nucleotide sequence ID" value="NZ_ABDWLN020000036.1"/>
</dbReference>
<protein>
    <submittedName>
        <fullName evidence="3">Uncharacterized protein</fullName>
    </submittedName>
</protein>
<dbReference type="EMBL" id="CAHPSF010000002">
    <property type="protein sequence ID" value="CAB5676779.1"/>
    <property type="molecule type" value="Genomic_DNA"/>
</dbReference>
<accession>A0A2A5Q7D7</accession>
<proteinExistence type="predicted"/>
<evidence type="ECO:0000313" key="4">
    <source>
        <dbReference type="Proteomes" id="UP000216001"/>
    </source>
</evidence>
<dbReference type="Proteomes" id="UP001155882">
    <property type="component" value="Unassembled WGS sequence"/>
</dbReference>
<dbReference type="EMBL" id="NOWC01000001">
    <property type="protein sequence ID" value="OZS76369.1"/>
    <property type="molecule type" value="Genomic_DNA"/>
</dbReference>
<evidence type="ECO:0000313" key="2">
    <source>
        <dbReference type="EMBL" id="MBW3117827.1"/>
    </source>
</evidence>
<reference evidence="3 4" key="1">
    <citation type="submission" date="2017-07" db="EMBL/GenBank/DDBJ databases">
        <title>blaIMP-27 on transferable plasmids in Proteus mirabilis and Providencia rettgeri.</title>
        <authorList>
            <person name="Potter R."/>
        </authorList>
    </citation>
    <scope>NUCLEOTIDE SEQUENCE [LARGE SCALE GENOMIC DNA]</scope>
    <source>
        <strain evidence="3 4">PR1</strain>
    </source>
</reference>
<dbReference type="EMBL" id="JAHWLI010000053">
    <property type="protein sequence ID" value="MBW3117827.1"/>
    <property type="molecule type" value="Genomic_DNA"/>
</dbReference>
<dbReference type="GeneID" id="92274634"/>
<dbReference type="Proteomes" id="UP000834611">
    <property type="component" value="Unassembled WGS sequence"/>
</dbReference>
<gene>
    <name evidence="3" type="ORF">CHI95_00620</name>
    <name evidence="1" type="ORF">GHA_01050</name>
    <name evidence="2" type="ORF">KYI77_15345</name>
</gene>
<dbReference type="AlphaFoldDB" id="A0A2A5Q7D7"/>
<organism evidence="3 4">
    <name type="scientific">Providencia rettgeri</name>
    <dbReference type="NCBI Taxonomy" id="587"/>
    <lineage>
        <taxon>Bacteria</taxon>
        <taxon>Pseudomonadati</taxon>
        <taxon>Pseudomonadota</taxon>
        <taxon>Gammaproteobacteria</taxon>
        <taxon>Enterobacterales</taxon>
        <taxon>Morganellaceae</taxon>
        <taxon>Providencia</taxon>
    </lineage>
</organism>
<reference evidence="1" key="2">
    <citation type="submission" date="2020-05" db="EMBL/GenBank/DDBJ databases">
        <authorList>
            <person name="Delgado-Blas J."/>
        </authorList>
    </citation>
    <scope>NUCLEOTIDE SEQUENCE</scope>
    <source>
        <strain evidence="1">BB1453</strain>
    </source>
</reference>
<reference evidence="2" key="3">
    <citation type="submission" date="2021-07" db="EMBL/GenBank/DDBJ databases">
        <authorList>
            <person name="Stanton E."/>
        </authorList>
    </citation>
    <scope>NUCLEOTIDE SEQUENCE</scope>
    <source>
        <strain evidence="2">2021EL-01139</strain>
    </source>
</reference>
<name>A0A2A5Q7D7_PRORE</name>